<keyword evidence="2" id="KW-1185">Reference proteome</keyword>
<dbReference type="EMBL" id="CM041552">
    <property type="protein sequence ID" value="KAI3354256.1"/>
    <property type="molecule type" value="Genomic_DNA"/>
</dbReference>
<reference evidence="1" key="1">
    <citation type="submission" date="2022-04" db="EMBL/GenBank/DDBJ databases">
        <title>Jade perch genome.</title>
        <authorList>
            <person name="Chao B."/>
        </authorList>
    </citation>
    <scope>NUCLEOTIDE SEQUENCE</scope>
    <source>
        <strain evidence="1">CB-2022</strain>
    </source>
</reference>
<accession>A0ACB8VFH7</accession>
<gene>
    <name evidence="1" type="ORF">L3Q82_018787</name>
</gene>
<comment type="caution">
    <text evidence="1">The sequence shown here is derived from an EMBL/GenBank/DDBJ whole genome shotgun (WGS) entry which is preliminary data.</text>
</comment>
<sequence>MTVLVLFNAAGNVLTTSEAIGHVKDLSFTGHDNMNIEEQHLDLCNVKTKSNSMDDDHNSTNNTEGVTPLISELMTDGSTEKQNIVPTEASDTYLMPQLTDNLQAVEEDNHQAQDTLEIDEVNGNSKSSAQDTSVVVNPTDLIFSNDEQHKSDIEVEKMKDDKDSEPAKFVAEEGDDSGDMDIGVDLSLDESGVLEAESTNVRSLLDNALDSESTSQDVPAGSTAEGPSDTSQTGSTDTAAATDSAGLYPSVEEGDDKHKPSGKRVTFPSDEDIISGAVEPKDPWRHVCSCTICKYLIKTWYSSQTNWLLKTQNVTVEEILSSYKQACQKLNCKPIPKVLKQIQELKDLTQRNECLDLKGEKLDYKACESLEEILKRVQFKVIDLEQTNLDEDGASALFDMIEYYESATHLNISFNKHIGTRGWQAAALMMRKTSSLQYLDARNTPLLDHSAPFVARALRISGSLAVLHLENAGLSGRPLMLLATALKMNMNLRELYLADNKLNGLQDSAQLGNLLKFNYNIQILDLRNNHILDSGLAYVCEGLKEQRKGLVTLVLWNNQLTHNGMGYLAAALPCTQSLETLNLGHNSVGNEGVHKLKDGLIGNRSVLRLGLASTKLSCEGAVAVAEFIAESPRLLRLDLRENEIKTGGLMALSLALKVNTSLLRLDLDREPKKETVKSFIETQRALLAEIQNGCKRNFILAKEKEETEQKMRQSASMAEIATEDGTREEEEEPASEERGDKEIKDGEEGETAGNEGQTSSQTAASSETNIPEMILESDSDTEDEEEEEVVTKSSSASNSSTHLNQTAPQAQTGVVQPLLSASRTSSPPSASPTGKPSALSGITITESAAPPGTPPSPGRCISVSSPGRGHKIFMVTRVESPPEQQQLQLQMSTPAAPSQTKEASKNPVDVNTMPQMQPPPQLSSQTQTQLTREDVKESSPAPSTDYKLTEQSPVAHLESAPNATQTHTLKLQSASQSTQEVTKASTLDPEVTDPSQPSNSSSVQLTQEVTVSAESPQSEPTCVEGKKEGEQGCIEDERLLPQDNTGECKPFDEPSQTAAETQQQLLTSPHEQLTSASEETQLNKTEERGEEKGEPLPPQEKQEAPANSSGNEKHSLMEKEYSQPYQEEPKQQTEADEQGVKPVLFVQTDQQAPSVTQGGAQESNPPAGEPASAASVSTVREVDSPDESSAEDECFADAPEGEVVGSALPNGLKPEFSLHLLDAESPKPGSCVMEHVSVSCGQDLEELLLEASLETGRDSP</sequence>
<proteinExistence type="predicted"/>
<protein>
    <submittedName>
        <fullName evidence="1">Uncharacterized protein</fullName>
    </submittedName>
</protein>
<evidence type="ECO:0000313" key="1">
    <source>
        <dbReference type="EMBL" id="KAI3354256.1"/>
    </source>
</evidence>
<dbReference type="Proteomes" id="UP000831701">
    <property type="component" value="Chromosome 22"/>
</dbReference>
<organism evidence="1 2">
    <name type="scientific">Scortum barcoo</name>
    <name type="common">barcoo grunter</name>
    <dbReference type="NCBI Taxonomy" id="214431"/>
    <lineage>
        <taxon>Eukaryota</taxon>
        <taxon>Metazoa</taxon>
        <taxon>Chordata</taxon>
        <taxon>Craniata</taxon>
        <taxon>Vertebrata</taxon>
        <taxon>Euteleostomi</taxon>
        <taxon>Actinopterygii</taxon>
        <taxon>Neopterygii</taxon>
        <taxon>Teleostei</taxon>
        <taxon>Neoteleostei</taxon>
        <taxon>Acanthomorphata</taxon>
        <taxon>Eupercaria</taxon>
        <taxon>Centrarchiformes</taxon>
        <taxon>Terapontoidei</taxon>
        <taxon>Terapontidae</taxon>
        <taxon>Scortum</taxon>
    </lineage>
</organism>
<name>A0ACB8VFH7_9TELE</name>
<evidence type="ECO:0000313" key="2">
    <source>
        <dbReference type="Proteomes" id="UP000831701"/>
    </source>
</evidence>